<proteinExistence type="predicted"/>
<gene>
    <name evidence="1" type="ORF">CEXT_157581</name>
</gene>
<comment type="caution">
    <text evidence="1">The sequence shown here is derived from an EMBL/GenBank/DDBJ whole genome shotgun (WGS) entry which is preliminary data.</text>
</comment>
<reference evidence="1 2" key="1">
    <citation type="submission" date="2021-06" db="EMBL/GenBank/DDBJ databases">
        <title>Caerostris extrusa draft genome.</title>
        <authorList>
            <person name="Kono N."/>
            <person name="Arakawa K."/>
        </authorList>
    </citation>
    <scope>NUCLEOTIDE SEQUENCE [LARGE SCALE GENOMIC DNA]</scope>
</reference>
<dbReference type="EMBL" id="BPLR01000521">
    <property type="protein sequence ID" value="GIY95424.1"/>
    <property type="molecule type" value="Genomic_DNA"/>
</dbReference>
<dbReference type="AlphaFoldDB" id="A0AAV4XL61"/>
<sequence>MFTKYSHQPQWQKPLFASWNSVALVEEETHLPTNLVPDVCDLSQIALKYIPGDMDRLSSGSSLLHVI</sequence>
<name>A0AAV4XL61_CAEEX</name>
<accession>A0AAV4XL61</accession>
<protein>
    <submittedName>
        <fullName evidence="1">Uncharacterized protein</fullName>
    </submittedName>
</protein>
<organism evidence="1 2">
    <name type="scientific">Caerostris extrusa</name>
    <name type="common">Bark spider</name>
    <name type="synonym">Caerostris bankana</name>
    <dbReference type="NCBI Taxonomy" id="172846"/>
    <lineage>
        <taxon>Eukaryota</taxon>
        <taxon>Metazoa</taxon>
        <taxon>Ecdysozoa</taxon>
        <taxon>Arthropoda</taxon>
        <taxon>Chelicerata</taxon>
        <taxon>Arachnida</taxon>
        <taxon>Araneae</taxon>
        <taxon>Araneomorphae</taxon>
        <taxon>Entelegynae</taxon>
        <taxon>Araneoidea</taxon>
        <taxon>Araneidae</taxon>
        <taxon>Caerostris</taxon>
    </lineage>
</organism>
<dbReference type="Proteomes" id="UP001054945">
    <property type="component" value="Unassembled WGS sequence"/>
</dbReference>
<evidence type="ECO:0000313" key="2">
    <source>
        <dbReference type="Proteomes" id="UP001054945"/>
    </source>
</evidence>
<keyword evidence="2" id="KW-1185">Reference proteome</keyword>
<evidence type="ECO:0000313" key="1">
    <source>
        <dbReference type="EMBL" id="GIY95424.1"/>
    </source>
</evidence>